<dbReference type="SUPFAM" id="SSF47336">
    <property type="entry name" value="ACP-like"/>
    <property type="match status" value="1"/>
</dbReference>
<proteinExistence type="predicted"/>
<dbReference type="EMBL" id="CP108253">
    <property type="protein sequence ID" value="WTU44114.1"/>
    <property type="molecule type" value="Genomic_DNA"/>
</dbReference>
<accession>A0AAU2HB28</accession>
<sequence>MTATAIADATEFCALLEDELGIRVAPEDLGRPLDEVAEWDSVHLLRLVTVVESVTGRRIPVADLLEAVTFQQMYEAVRA</sequence>
<reference evidence="1" key="1">
    <citation type="submission" date="2022-10" db="EMBL/GenBank/DDBJ databases">
        <title>The complete genomes of actinobacterial strains from the NBC collection.</title>
        <authorList>
            <person name="Joergensen T.S."/>
            <person name="Alvarez Arevalo M."/>
            <person name="Sterndorff E.B."/>
            <person name="Faurdal D."/>
            <person name="Vuksanovic O."/>
            <person name="Mourched A.-S."/>
            <person name="Charusanti P."/>
            <person name="Shaw S."/>
            <person name="Blin K."/>
            <person name="Weber T."/>
        </authorList>
    </citation>
    <scope>NUCLEOTIDE SEQUENCE</scope>
    <source>
        <strain evidence="1">NBC_00060</strain>
    </source>
</reference>
<name>A0AAU2HB28_9ACTN</name>
<gene>
    <name evidence="1" type="ORF">OHV25_33310</name>
</gene>
<evidence type="ECO:0000313" key="1">
    <source>
        <dbReference type="EMBL" id="WTU44114.1"/>
    </source>
</evidence>
<organism evidence="1">
    <name type="scientific">Streptomyces sp. NBC_00060</name>
    <dbReference type="NCBI Taxonomy" id="2975636"/>
    <lineage>
        <taxon>Bacteria</taxon>
        <taxon>Bacillati</taxon>
        <taxon>Actinomycetota</taxon>
        <taxon>Actinomycetes</taxon>
        <taxon>Kitasatosporales</taxon>
        <taxon>Streptomycetaceae</taxon>
        <taxon>Streptomyces</taxon>
    </lineage>
</organism>
<protein>
    <submittedName>
        <fullName evidence="1">Phosphopantetheine-binding protein</fullName>
    </submittedName>
</protein>
<dbReference type="AlphaFoldDB" id="A0AAU2HB28"/>
<dbReference type="InterPro" id="IPR036736">
    <property type="entry name" value="ACP-like_sf"/>
</dbReference>
<dbReference type="Gene3D" id="1.10.1200.10">
    <property type="entry name" value="ACP-like"/>
    <property type="match status" value="1"/>
</dbReference>